<keyword evidence="3" id="KW-1003">Cell membrane</keyword>
<evidence type="ECO:0000256" key="5">
    <source>
        <dbReference type="ARBA" id="ARBA00022692"/>
    </source>
</evidence>
<dbReference type="InterPro" id="IPR003591">
    <property type="entry name" value="Leu-rich_rpt_typical-subtyp"/>
</dbReference>
<dbReference type="EMBL" id="JBEAFC010000004">
    <property type="protein sequence ID" value="KAL1560858.1"/>
    <property type="molecule type" value="Genomic_DNA"/>
</dbReference>
<dbReference type="PRINTS" id="PR00019">
    <property type="entry name" value="LEURICHRPT"/>
</dbReference>
<dbReference type="InterPro" id="IPR001611">
    <property type="entry name" value="Leu-rich_rpt"/>
</dbReference>
<protein>
    <submittedName>
        <fullName evidence="12">Uncharacterized protein</fullName>
    </submittedName>
</protein>
<comment type="similarity">
    <text evidence="2">Belongs to the RLP family.</text>
</comment>
<keyword evidence="10" id="KW-0325">Glycoprotein</keyword>
<dbReference type="AlphaFoldDB" id="A0ABD1I041"/>
<keyword evidence="8 11" id="KW-1133">Transmembrane helix</keyword>
<dbReference type="Proteomes" id="UP001567538">
    <property type="component" value="Unassembled WGS sequence"/>
</dbReference>
<evidence type="ECO:0000256" key="3">
    <source>
        <dbReference type="ARBA" id="ARBA00022475"/>
    </source>
</evidence>
<dbReference type="PROSITE" id="PS51450">
    <property type="entry name" value="LRR"/>
    <property type="match status" value="2"/>
</dbReference>
<dbReference type="Gene3D" id="3.80.10.10">
    <property type="entry name" value="Ribonuclease Inhibitor"/>
    <property type="match status" value="2"/>
</dbReference>
<organism evidence="12 13">
    <name type="scientific">Salvia divinorum</name>
    <name type="common">Maria pastora</name>
    <name type="synonym">Diviner's sage</name>
    <dbReference type="NCBI Taxonomy" id="28513"/>
    <lineage>
        <taxon>Eukaryota</taxon>
        <taxon>Viridiplantae</taxon>
        <taxon>Streptophyta</taxon>
        <taxon>Embryophyta</taxon>
        <taxon>Tracheophyta</taxon>
        <taxon>Spermatophyta</taxon>
        <taxon>Magnoliopsida</taxon>
        <taxon>eudicotyledons</taxon>
        <taxon>Gunneridae</taxon>
        <taxon>Pentapetalae</taxon>
        <taxon>asterids</taxon>
        <taxon>lamiids</taxon>
        <taxon>Lamiales</taxon>
        <taxon>Lamiaceae</taxon>
        <taxon>Nepetoideae</taxon>
        <taxon>Mentheae</taxon>
        <taxon>Salviinae</taxon>
        <taxon>Salvia</taxon>
        <taxon>Salvia subgen. Calosphace</taxon>
    </lineage>
</organism>
<dbReference type="GO" id="GO:0051707">
    <property type="term" value="P:response to other organism"/>
    <property type="evidence" value="ECO:0007669"/>
    <property type="project" value="UniProtKB-ARBA"/>
</dbReference>
<evidence type="ECO:0000256" key="10">
    <source>
        <dbReference type="ARBA" id="ARBA00023180"/>
    </source>
</evidence>
<dbReference type="PANTHER" id="PTHR48063:SF101">
    <property type="entry name" value="LRR RECEPTOR-LIKE SERINE_THREONINE-PROTEIN KINASE FLS2"/>
    <property type="match status" value="1"/>
</dbReference>
<evidence type="ECO:0000313" key="12">
    <source>
        <dbReference type="EMBL" id="KAL1560858.1"/>
    </source>
</evidence>
<dbReference type="GO" id="GO:0006952">
    <property type="term" value="P:defense response"/>
    <property type="evidence" value="ECO:0007669"/>
    <property type="project" value="UniProtKB-ARBA"/>
</dbReference>
<evidence type="ECO:0000256" key="7">
    <source>
        <dbReference type="ARBA" id="ARBA00022737"/>
    </source>
</evidence>
<comment type="caution">
    <text evidence="12">The sequence shown here is derived from an EMBL/GenBank/DDBJ whole genome shotgun (WGS) entry which is preliminary data.</text>
</comment>
<dbReference type="SUPFAM" id="SSF52058">
    <property type="entry name" value="L domain-like"/>
    <property type="match status" value="2"/>
</dbReference>
<evidence type="ECO:0000256" key="2">
    <source>
        <dbReference type="ARBA" id="ARBA00009592"/>
    </source>
</evidence>
<sequence length="567" mass="63123">MLEGEIPISLSKLSHLRVLILYGNDLRGNLDELFGNKSGKGILESLQILDLAHNQFNGSLPDLTALSALTEVYLGVNNFSGSIPLSIGQLSELQALDLSNNLLNGVVSESHFIKLHKLKELDLSFNSLIVFDFVDDWSPTFQLDIMELAGCSVGPSFPKWIKTQTNFSFLDISRANIADEVPTWLWSVSHSLYDLYLFDNQITGMIPNLSSTSILRIDLSNNSITGPIPLFNDNAQSIHLSQNMFSGLISSICNVRRDKLWSLDLSNNQLGVEIPNCWEKMSNLFSLNFANNRFCGEIPRSLGFLRSLNVLQLRGNSLSGEFPSTLRRCQSLNLLDVAGNELTGDIPSWLGEMYNIRILNLAKNKLHGSIPVEICNLTRIRILNLSKNNLSGKIPDCFNKFTSMAQKNSPFRNLGYAFSFQYNADLPNEILVDLARSQNLAVLDLSNNNLSGKIPTSTQLQSFNASAYAKNKGLCGPPLALCPEDSFKPSTTSPGGNMNERDGNDLSFMQEVGISMAFGFIFGFWGVVGTFILKKSWRIAFFNWFDDVGDWFYVRIAIFVSKLGRRS</sequence>
<dbReference type="Pfam" id="PF00560">
    <property type="entry name" value="LRR_1"/>
    <property type="match status" value="5"/>
</dbReference>
<keyword evidence="4" id="KW-0433">Leucine-rich repeat</keyword>
<comment type="subcellular location">
    <subcellularLocation>
        <location evidence="1">Cell membrane</location>
        <topology evidence="1">Single-pass type I membrane protein</topology>
    </subcellularLocation>
</comment>
<name>A0ABD1I041_SALDI</name>
<dbReference type="Pfam" id="PF13855">
    <property type="entry name" value="LRR_8"/>
    <property type="match status" value="2"/>
</dbReference>
<evidence type="ECO:0000256" key="11">
    <source>
        <dbReference type="SAM" id="Phobius"/>
    </source>
</evidence>
<gene>
    <name evidence="12" type="ORF">AAHA92_11024</name>
</gene>
<dbReference type="InterPro" id="IPR032675">
    <property type="entry name" value="LRR_dom_sf"/>
</dbReference>
<feature type="transmembrane region" description="Helical" evidence="11">
    <location>
        <begin position="512"/>
        <end position="533"/>
    </location>
</feature>
<evidence type="ECO:0000256" key="1">
    <source>
        <dbReference type="ARBA" id="ARBA00004251"/>
    </source>
</evidence>
<keyword evidence="9 11" id="KW-0472">Membrane</keyword>
<keyword evidence="6" id="KW-0732">Signal</keyword>
<dbReference type="PANTHER" id="PTHR48063">
    <property type="entry name" value="LRR RECEPTOR-LIKE KINASE"/>
    <property type="match status" value="1"/>
</dbReference>
<evidence type="ECO:0000256" key="8">
    <source>
        <dbReference type="ARBA" id="ARBA00022989"/>
    </source>
</evidence>
<keyword evidence="5 11" id="KW-0812">Transmembrane</keyword>
<keyword evidence="7" id="KW-0677">Repeat</keyword>
<accession>A0ABD1I041</accession>
<dbReference type="SMART" id="SM00369">
    <property type="entry name" value="LRR_TYP"/>
    <property type="match status" value="6"/>
</dbReference>
<proteinExistence type="inferred from homology"/>
<evidence type="ECO:0000313" key="13">
    <source>
        <dbReference type="Proteomes" id="UP001567538"/>
    </source>
</evidence>
<keyword evidence="13" id="KW-1185">Reference proteome</keyword>
<dbReference type="GO" id="GO:0005886">
    <property type="term" value="C:plasma membrane"/>
    <property type="evidence" value="ECO:0007669"/>
    <property type="project" value="UniProtKB-SubCell"/>
</dbReference>
<evidence type="ECO:0000256" key="9">
    <source>
        <dbReference type="ARBA" id="ARBA00023136"/>
    </source>
</evidence>
<dbReference type="InterPro" id="IPR046956">
    <property type="entry name" value="RLP23-like"/>
</dbReference>
<reference evidence="12 13" key="1">
    <citation type="submission" date="2024-06" db="EMBL/GenBank/DDBJ databases">
        <title>A chromosome level genome sequence of Diviner's sage (Salvia divinorum).</title>
        <authorList>
            <person name="Ford S.A."/>
            <person name="Ro D.-K."/>
            <person name="Ness R.W."/>
            <person name="Phillips M.A."/>
        </authorList>
    </citation>
    <scope>NUCLEOTIDE SEQUENCE [LARGE SCALE GENOMIC DNA]</scope>
    <source>
        <strain evidence="12">SAF-2024a</strain>
        <tissue evidence="12">Leaf</tissue>
    </source>
</reference>
<dbReference type="FunFam" id="3.80.10.10:FF:000095">
    <property type="entry name" value="LRR receptor-like serine/threonine-protein kinase GSO1"/>
    <property type="match status" value="1"/>
</dbReference>
<evidence type="ECO:0000256" key="6">
    <source>
        <dbReference type="ARBA" id="ARBA00022729"/>
    </source>
</evidence>
<evidence type="ECO:0000256" key="4">
    <source>
        <dbReference type="ARBA" id="ARBA00022614"/>
    </source>
</evidence>